<feature type="transmembrane region" description="Helical" evidence="9">
    <location>
        <begin position="28"/>
        <end position="49"/>
    </location>
</feature>
<evidence type="ECO:0000256" key="5">
    <source>
        <dbReference type="ARBA" id="ARBA00022597"/>
    </source>
</evidence>
<keyword evidence="12" id="KW-1185">Reference proteome</keyword>
<organism evidence="11 12">
    <name type="scientific">Candidatus Promineifilum breve</name>
    <dbReference type="NCBI Taxonomy" id="1806508"/>
    <lineage>
        <taxon>Bacteria</taxon>
        <taxon>Bacillati</taxon>
        <taxon>Chloroflexota</taxon>
        <taxon>Ardenticatenia</taxon>
        <taxon>Candidatus Promineifilales</taxon>
        <taxon>Candidatus Promineifilaceae</taxon>
        <taxon>Candidatus Promineifilum</taxon>
    </lineage>
</organism>
<dbReference type="RefSeq" id="WP_095043757.1">
    <property type="nucleotide sequence ID" value="NZ_LN890655.1"/>
</dbReference>
<name>A0A160T641_9CHLR</name>
<evidence type="ECO:0000256" key="8">
    <source>
        <dbReference type="ARBA" id="ARBA00023136"/>
    </source>
</evidence>
<evidence type="ECO:0000256" key="7">
    <source>
        <dbReference type="ARBA" id="ARBA00022989"/>
    </source>
</evidence>
<keyword evidence="5" id="KW-0762">Sugar transport</keyword>
<dbReference type="Proteomes" id="UP000215027">
    <property type="component" value="Chromosome I"/>
</dbReference>
<dbReference type="CDD" id="cd06261">
    <property type="entry name" value="TM_PBP2"/>
    <property type="match status" value="1"/>
</dbReference>
<feature type="domain" description="ABC transmembrane type-1" evidence="10">
    <location>
        <begin position="86"/>
        <end position="284"/>
    </location>
</feature>
<dbReference type="KEGG" id="pbf:CFX0092_A2547"/>
<dbReference type="Pfam" id="PF00528">
    <property type="entry name" value="BPD_transp_1"/>
    <property type="match status" value="1"/>
</dbReference>
<dbReference type="Gene3D" id="1.10.3720.10">
    <property type="entry name" value="MetI-like"/>
    <property type="match status" value="1"/>
</dbReference>
<dbReference type="PROSITE" id="PS50928">
    <property type="entry name" value="ABC_TM1"/>
    <property type="match status" value="1"/>
</dbReference>
<dbReference type="PANTHER" id="PTHR32243:SF50">
    <property type="entry name" value="MALTOSE_MALTODEXTRIN TRANSPORT SYSTEM PERMEASE PROTEIN MALG"/>
    <property type="match status" value="1"/>
</dbReference>
<keyword evidence="8 9" id="KW-0472">Membrane</keyword>
<dbReference type="EMBL" id="LN890655">
    <property type="protein sequence ID" value="CUS04425.2"/>
    <property type="molecule type" value="Genomic_DNA"/>
</dbReference>
<feature type="transmembrane region" description="Helical" evidence="9">
    <location>
        <begin position="123"/>
        <end position="144"/>
    </location>
</feature>
<evidence type="ECO:0000256" key="9">
    <source>
        <dbReference type="RuleBase" id="RU363032"/>
    </source>
</evidence>
<reference evidence="11" key="1">
    <citation type="submission" date="2016-01" db="EMBL/GenBank/DDBJ databases">
        <authorList>
            <person name="Mcilroy J.S."/>
            <person name="Karst M S."/>
            <person name="Albertsen M."/>
        </authorList>
    </citation>
    <scope>NUCLEOTIDE SEQUENCE</scope>
    <source>
        <strain evidence="11">Cfx-K</strain>
    </source>
</reference>
<dbReference type="InterPro" id="IPR000515">
    <property type="entry name" value="MetI-like"/>
</dbReference>
<comment type="similarity">
    <text evidence="2">Belongs to the binding-protein-dependent transport system permease family. MalFG subfamily.</text>
</comment>
<dbReference type="GO" id="GO:0015423">
    <property type="term" value="F:ABC-type maltose transporter activity"/>
    <property type="evidence" value="ECO:0007669"/>
    <property type="project" value="TreeGrafter"/>
</dbReference>
<feature type="transmembrane region" description="Helical" evidence="9">
    <location>
        <begin position="92"/>
        <end position="111"/>
    </location>
</feature>
<feature type="transmembrane region" description="Helical" evidence="9">
    <location>
        <begin position="164"/>
        <end position="183"/>
    </location>
</feature>
<evidence type="ECO:0000256" key="2">
    <source>
        <dbReference type="ARBA" id="ARBA00009047"/>
    </source>
</evidence>
<proteinExistence type="inferred from homology"/>
<evidence type="ECO:0000313" key="11">
    <source>
        <dbReference type="EMBL" id="CUS04425.2"/>
    </source>
</evidence>
<dbReference type="InterPro" id="IPR050901">
    <property type="entry name" value="BP-dep_ABC_trans_perm"/>
</dbReference>
<feature type="transmembrane region" description="Helical" evidence="9">
    <location>
        <begin position="204"/>
        <end position="226"/>
    </location>
</feature>
<dbReference type="OrthoDB" id="9794684at2"/>
<evidence type="ECO:0000256" key="4">
    <source>
        <dbReference type="ARBA" id="ARBA00022475"/>
    </source>
</evidence>
<dbReference type="GO" id="GO:0042956">
    <property type="term" value="P:maltodextrin transmembrane transport"/>
    <property type="evidence" value="ECO:0007669"/>
    <property type="project" value="TreeGrafter"/>
</dbReference>
<sequence>MTAATTTKTGSLQALRQSQKARFRITLAFKYLIAAIVLVYSLFPIIWTISASFSPTGSISGQSLIPDPPTLRNYERILAQDFWTWMWNSFKISSISALLAGVITLMAAYAFSRFRWRGRSQLLLVILLIQVFPAILAMVALFAILQQIGNYIPFLGLNTHGGLILIYMGGTLGVNVWLMKGFFDSVPREIDESGKVDGASDWQIFWRLLFPLVRPIMVVSMILTFFGTYSDYLMPRIMITTASKFTLMLGLQTFIGANYAQEWGSFAAGAVMGAIPMVAVYLLLQDYIVGGLTAGAVKG</sequence>
<comment type="subcellular location">
    <subcellularLocation>
        <location evidence="1 9">Cell membrane</location>
        <topology evidence="1 9">Multi-pass membrane protein</topology>
    </subcellularLocation>
</comment>
<evidence type="ECO:0000313" key="12">
    <source>
        <dbReference type="Proteomes" id="UP000215027"/>
    </source>
</evidence>
<evidence type="ECO:0000256" key="3">
    <source>
        <dbReference type="ARBA" id="ARBA00022448"/>
    </source>
</evidence>
<keyword evidence="3 9" id="KW-0813">Transport</keyword>
<dbReference type="SUPFAM" id="SSF161098">
    <property type="entry name" value="MetI-like"/>
    <property type="match status" value="1"/>
</dbReference>
<evidence type="ECO:0000256" key="1">
    <source>
        <dbReference type="ARBA" id="ARBA00004651"/>
    </source>
</evidence>
<accession>A0A160T641</accession>
<keyword evidence="6 9" id="KW-0812">Transmembrane</keyword>
<protein>
    <submittedName>
        <fullName evidence="11">Maltose transporter subunit membrane component of ABC superfamily</fullName>
    </submittedName>
</protein>
<keyword evidence="4" id="KW-1003">Cell membrane</keyword>
<dbReference type="PANTHER" id="PTHR32243">
    <property type="entry name" value="MALTOSE TRANSPORT SYSTEM PERMEASE-RELATED"/>
    <property type="match status" value="1"/>
</dbReference>
<evidence type="ECO:0000259" key="10">
    <source>
        <dbReference type="PROSITE" id="PS50928"/>
    </source>
</evidence>
<evidence type="ECO:0000256" key="6">
    <source>
        <dbReference type="ARBA" id="ARBA00022692"/>
    </source>
</evidence>
<dbReference type="GO" id="GO:0005886">
    <property type="term" value="C:plasma membrane"/>
    <property type="evidence" value="ECO:0007669"/>
    <property type="project" value="UniProtKB-SubCell"/>
</dbReference>
<dbReference type="AlphaFoldDB" id="A0A160T641"/>
<dbReference type="InterPro" id="IPR035906">
    <property type="entry name" value="MetI-like_sf"/>
</dbReference>
<gene>
    <name evidence="11" type="primary">malG</name>
    <name evidence="11" type="ORF">CFX0092_A2547</name>
</gene>
<feature type="transmembrane region" description="Helical" evidence="9">
    <location>
        <begin position="263"/>
        <end position="284"/>
    </location>
</feature>
<keyword evidence="7 9" id="KW-1133">Transmembrane helix</keyword>
<feature type="transmembrane region" description="Helical" evidence="9">
    <location>
        <begin position="232"/>
        <end position="251"/>
    </location>
</feature>